<evidence type="ECO:0000256" key="2">
    <source>
        <dbReference type="ARBA" id="ARBA00022692"/>
    </source>
</evidence>
<feature type="transmembrane region" description="Helical" evidence="5">
    <location>
        <begin position="56"/>
        <end position="74"/>
    </location>
</feature>
<dbReference type="STRING" id="1137991.SAMN05660642_02042"/>
<dbReference type="Proteomes" id="UP000198680">
    <property type="component" value="Unassembled WGS sequence"/>
</dbReference>
<accession>A0A1G9RU44</accession>
<proteinExistence type="predicted"/>
<evidence type="ECO:0000259" key="6">
    <source>
        <dbReference type="PROSITE" id="PS50234"/>
    </source>
</evidence>
<evidence type="ECO:0000313" key="8">
    <source>
        <dbReference type="Proteomes" id="UP000198680"/>
    </source>
</evidence>
<dbReference type="AlphaFoldDB" id="A0A1G9RU44"/>
<dbReference type="Pfam" id="PF07584">
    <property type="entry name" value="BatA"/>
    <property type="match status" value="1"/>
</dbReference>
<dbReference type="RefSeq" id="WP_091217224.1">
    <property type="nucleotide sequence ID" value="NZ_FNHE01000004.1"/>
</dbReference>
<feature type="domain" description="VWFA" evidence="6">
    <location>
        <begin position="87"/>
        <end position="282"/>
    </location>
</feature>
<dbReference type="PANTHER" id="PTHR22550">
    <property type="entry name" value="SPORE GERMINATION PROTEIN"/>
    <property type="match status" value="1"/>
</dbReference>
<gene>
    <name evidence="7" type="ORF">SAMN05660642_02042</name>
</gene>
<evidence type="ECO:0000256" key="5">
    <source>
        <dbReference type="SAM" id="Phobius"/>
    </source>
</evidence>
<feature type="transmembrane region" description="Helical" evidence="5">
    <location>
        <begin position="6"/>
        <end position="25"/>
    </location>
</feature>
<keyword evidence="2 5" id="KW-0812">Transmembrane</keyword>
<dbReference type="InterPro" id="IPR024163">
    <property type="entry name" value="Aerotolerance_reg_N"/>
</dbReference>
<keyword evidence="8" id="KW-1185">Reference proteome</keyword>
<name>A0A1G9RU44_9ACTN</name>
<dbReference type="OrthoDB" id="8882959at2"/>
<dbReference type="EMBL" id="FNHE01000004">
    <property type="protein sequence ID" value="SDM26015.1"/>
    <property type="molecule type" value="Genomic_DNA"/>
</dbReference>
<evidence type="ECO:0000256" key="1">
    <source>
        <dbReference type="ARBA" id="ARBA00022475"/>
    </source>
</evidence>
<keyword evidence="1" id="KW-1003">Cell membrane</keyword>
<dbReference type="PANTHER" id="PTHR22550:SF5">
    <property type="entry name" value="LEUCINE ZIPPER PROTEIN 4"/>
    <property type="match status" value="1"/>
</dbReference>
<evidence type="ECO:0000313" key="7">
    <source>
        <dbReference type="EMBL" id="SDM26015.1"/>
    </source>
</evidence>
<dbReference type="SUPFAM" id="SSF53300">
    <property type="entry name" value="vWA-like"/>
    <property type="match status" value="1"/>
</dbReference>
<keyword evidence="4 5" id="KW-0472">Membrane</keyword>
<keyword evidence="3 5" id="KW-1133">Transmembrane helix</keyword>
<dbReference type="Pfam" id="PF13519">
    <property type="entry name" value="VWA_2"/>
    <property type="match status" value="1"/>
</dbReference>
<dbReference type="InterPro" id="IPR036465">
    <property type="entry name" value="vWFA_dom_sf"/>
</dbReference>
<evidence type="ECO:0000256" key="4">
    <source>
        <dbReference type="ARBA" id="ARBA00023136"/>
    </source>
</evidence>
<protein>
    <submittedName>
        <fullName evidence="7">Ca-activated chloride channel family protein</fullName>
    </submittedName>
</protein>
<evidence type="ECO:0000256" key="3">
    <source>
        <dbReference type="ARBA" id="ARBA00022989"/>
    </source>
</evidence>
<dbReference type="Gene3D" id="3.40.50.410">
    <property type="entry name" value="von Willebrand factor, type A domain"/>
    <property type="match status" value="1"/>
</dbReference>
<organism evidence="7 8">
    <name type="scientific">Geodermatophilus siccatus</name>
    <dbReference type="NCBI Taxonomy" id="1137991"/>
    <lineage>
        <taxon>Bacteria</taxon>
        <taxon>Bacillati</taxon>
        <taxon>Actinomycetota</taxon>
        <taxon>Actinomycetes</taxon>
        <taxon>Geodermatophilales</taxon>
        <taxon>Geodermatophilaceae</taxon>
        <taxon>Geodermatophilus</taxon>
    </lineage>
</organism>
<dbReference type="SMART" id="SM00327">
    <property type="entry name" value="VWA"/>
    <property type="match status" value="1"/>
</dbReference>
<dbReference type="InterPro" id="IPR050768">
    <property type="entry name" value="UPF0353/GerABKA_families"/>
</dbReference>
<dbReference type="PROSITE" id="PS50234">
    <property type="entry name" value="VWFA"/>
    <property type="match status" value="1"/>
</dbReference>
<feature type="transmembrane region" description="Helical" evidence="5">
    <location>
        <begin position="294"/>
        <end position="313"/>
    </location>
</feature>
<dbReference type="InterPro" id="IPR002035">
    <property type="entry name" value="VWF_A"/>
</dbReference>
<sequence>MSFQAPWWLLGLLAVVALVALYVVLQLRRKAYAARFTNVALLGTLVPRRPGWRRHLAFGLVALGLAALIVSLAVPSTEVRVPRERATVVMAVDVSLSMQATDIEPSRFEAMQVAAKQFVDVLPERINLGLVSFAGTATTVVTPTTDRGQVRTAIDNLELAESTAIGEAVFTSLTAIENFQSSLDADGEEVPPARIVLLSDGYNTVGRPDTQAVDAALDAGIPVSTIAFGTDYGTLDLDGERVPVPVDRATLEEIADRTGGSYSEAASAAELEQVYQDLGSQIGYTTEPRDVSYWFVRGGVLFALLGVVLSLLWTNRLL</sequence>
<reference evidence="8" key="1">
    <citation type="submission" date="2016-10" db="EMBL/GenBank/DDBJ databases">
        <authorList>
            <person name="Varghese N."/>
            <person name="Submissions S."/>
        </authorList>
    </citation>
    <scope>NUCLEOTIDE SEQUENCE [LARGE SCALE GENOMIC DNA]</scope>
    <source>
        <strain evidence="8">DSM 45419</strain>
    </source>
</reference>